<dbReference type="AlphaFoldDB" id="A0A0B1RTM7"/>
<name>A0A0B1RTM7_OESDE</name>
<keyword evidence="3" id="KW-1185">Reference proteome</keyword>
<reference evidence="2 3" key="1">
    <citation type="submission" date="2014-03" db="EMBL/GenBank/DDBJ databases">
        <title>Draft genome of the hookworm Oesophagostomum dentatum.</title>
        <authorList>
            <person name="Mitreva M."/>
        </authorList>
    </citation>
    <scope>NUCLEOTIDE SEQUENCE [LARGE SCALE GENOMIC DNA]</scope>
    <source>
        <strain evidence="2 3">OD-Hann</strain>
    </source>
</reference>
<sequence length="26" mass="3193">MRRLSRNTERERLRLPRKNSTNLAHS</sequence>
<accession>A0A0B1RTM7</accession>
<evidence type="ECO:0000313" key="3">
    <source>
        <dbReference type="Proteomes" id="UP000053660"/>
    </source>
</evidence>
<proteinExistence type="predicted"/>
<gene>
    <name evidence="2" type="ORF">OESDEN_23942</name>
</gene>
<dbReference type="EMBL" id="KN611754">
    <property type="protein sequence ID" value="KHJ76438.1"/>
    <property type="molecule type" value="Genomic_DNA"/>
</dbReference>
<evidence type="ECO:0000313" key="2">
    <source>
        <dbReference type="EMBL" id="KHJ76438.1"/>
    </source>
</evidence>
<evidence type="ECO:0000256" key="1">
    <source>
        <dbReference type="SAM" id="MobiDB-lite"/>
    </source>
</evidence>
<organism evidence="2 3">
    <name type="scientific">Oesophagostomum dentatum</name>
    <name type="common">Nodular worm</name>
    <dbReference type="NCBI Taxonomy" id="61180"/>
    <lineage>
        <taxon>Eukaryota</taxon>
        <taxon>Metazoa</taxon>
        <taxon>Ecdysozoa</taxon>
        <taxon>Nematoda</taxon>
        <taxon>Chromadorea</taxon>
        <taxon>Rhabditida</taxon>
        <taxon>Rhabditina</taxon>
        <taxon>Rhabditomorpha</taxon>
        <taxon>Strongyloidea</taxon>
        <taxon>Strongylidae</taxon>
        <taxon>Oesophagostomum</taxon>
    </lineage>
</organism>
<feature type="region of interest" description="Disordered" evidence="1">
    <location>
        <begin position="1"/>
        <end position="26"/>
    </location>
</feature>
<feature type="compositionally biased region" description="Basic and acidic residues" evidence="1">
    <location>
        <begin position="1"/>
        <end position="14"/>
    </location>
</feature>
<dbReference type="Proteomes" id="UP000053660">
    <property type="component" value="Unassembled WGS sequence"/>
</dbReference>
<protein>
    <submittedName>
        <fullName evidence="2">Uncharacterized protein</fullName>
    </submittedName>
</protein>